<dbReference type="OrthoDB" id="7876332at2"/>
<evidence type="ECO:0000256" key="3">
    <source>
        <dbReference type="ARBA" id="ARBA00022679"/>
    </source>
</evidence>
<dbReference type="Pfam" id="PF14487">
    <property type="entry name" value="DarT"/>
    <property type="match status" value="1"/>
</dbReference>
<reference evidence="9" key="1">
    <citation type="submission" date="2018-09" db="EMBL/GenBank/DDBJ databases">
        <title>Paracoccus onubensis nov. sp. a moderate halophilic bacterium isolated from Gruta de las Maravillas (Aracena, Spain).</title>
        <authorList>
            <person name="Jurado V."/>
            <person name="Gutierrez-Patricio S."/>
            <person name="Gonzalez-Pimentel J.L."/>
            <person name="Miller A.Z."/>
            <person name="Laiz L."/>
            <person name="Saiz-Jimenez C."/>
        </authorList>
    </citation>
    <scope>NUCLEOTIDE SEQUENCE [LARGE SCALE GENOMIC DNA]</scope>
    <source>
        <strain evidence="9">DSM 26381</strain>
    </source>
</reference>
<keyword evidence="9" id="KW-1185">Reference proteome</keyword>
<keyword evidence="3" id="KW-0808">Transferase</keyword>
<evidence type="ECO:0000256" key="6">
    <source>
        <dbReference type="PROSITE-ProRule" id="PRU01362"/>
    </source>
</evidence>
<dbReference type="InterPro" id="IPR029494">
    <property type="entry name" value="DarT"/>
</dbReference>
<evidence type="ECO:0000313" key="9">
    <source>
        <dbReference type="Proteomes" id="UP000283587"/>
    </source>
</evidence>
<gene>
    <name evidence="8" type="ORF">D3P05_00605</name>
</gene>
<dbReference type="RefSeq" id="WP_119896253.1">
    <property type="nucleotide sequence ID" value="NZ_QNRC01000024.1"/>
</dbReference>
<name>A0A419ACH4_9RHOB</name>
<dbReference type="EMBL" id="QZEW01000002">
    <property type="protein sequence ID" value="RJL22166.1"/>
    <property type="molecule type" value="Genomic_DNA"/>
</dbReference>
<proteinExistence type="inferred from homology"/>
<evidence type="ECO:0000256" key="1">
    <source>
        <dbReference type="ARBA" id="ARBA00022649"/>
    </source>
</evidence>
<comment type="caution">
    <text evidence="6">Lacks conserved residue(s) required for the propagation of feature annotation.</text>
</comment>
<protein>
    <submittedName>
        <fullName evidence="8">DUF4433 domain-containing protein</fullName>
    </submittedName>
</protein>
<comment type="similarity">
    <text evidence="6">Belongs to the DarT ADP-ribosyltransferase family.</text>
</comment>
<dbReference type="GO" id="GO:0016757">
    <property type="term" value="F:glycosyltransferase activity"/>
    <property type="evidence" value="ECO:0007669"/>
    <property type="project" value="UniProtKB-KW"/>
</dbReference>
<evidence type="ECO:0000259" key="7">
    <source>
        <dbReference type="PROSITE" id="PS52018"/>
    </source>
</evidence>
<dbReference type="PROSITE" id="PS52018">
    <property type="entry name" value="DART"/>
    <property type="match status" value="1"/>
</dbReference>
<evidence type="ECO:0000313" key="8">
    <source>
        <dbReference type="EMBL" id="RJL22166.1"/>
    </source>
</evidence>
<keyword evidence="2" id="KW-0328">Glycosyltransferase</keyword>
<dbReference type="GO" id="GO:0003677">
    <property type="term" value="F:DNA binding"/>
    <property type="evidence" value="ECO:0007669"/>
    <property type="project" value="UniProtKB-UniRule"/>
</dbReference>
<dbReference type="GO" id="GO:0016779">
    <property type="term" value="F:nucleotidyltransferase activity"/>
    <property type="evidence" value="ECO:0007669"/>
    <property type="project" value="UniProtKB-KW"/>
</dbReference>
<evidence type="ECO:0000256" key="5">
    <source>
        <dbReference type="ARBA" id="ARBA00023125"/>
    </source>
</evidence>
<comment type="caution">
    <text evidence="8">The sequence shown here is derived from an EMBL/GenBank/DDBJ whole genome shotgun (WGS) entry which is preliminary data.</text>
</comment>
<evidence type="ECO:0000256" key="2">
    <source>
        <dbReference type="ARBA" id="ARBA00022676"/>
    </source>
</evidence>
<keyword evidence="4" id="KW-0548">Nucleotidyltransferase</keyword>
<dbReference type="AlphaFoldDB" id="A0A419ACH4"/>
<dbReference type="Proteomes" id="UP000283587">
    <property type="component" value="Unassembled WGS sequence"/>
</dbReference>
<keyword evidence="1 6" id="KW-1277">Toxin-antitoxin system</keyword>
<accession>A0A419ACH4</accession>
<feature type="domain" description="DarT" evidence="7">
    <location>
        <begin position="67"/>
        <end position="261"/>
    </location>
</feature>
<evidence type="ECO:0000256" key="4">
    <source>
        <dbReference type="ARBA" id="ARBA00022695"/>
    </source>
</evidence>
<keyword evidence="5 6" id="KW-0238">DNA-binding</keyword>
<sequence length="270" mass="30339">MNRDEVAAVASTSEYMNRQKAKRLPARHRISYATTAGAVGRAMARKKTYGEKIADHIAAVVQARNIEHVLHFTLLENLPGILRNGLLSRAILQDADYDVFASDVDRLDGEDGAISVSISCFYPKMFDAKRYRSGNAPWVILAFDPSLLWTHHCLFYRNGASTNATKYEHGKRYGGFALERLFDDCSMMMDPRGTGFREAHGLPTGWPTFPDAEVQVMNPVHPDYLLGAWVETPEIGDHVRKAFDASGRDQCDVVVQPFVPRICSKPYWWG</sequence>
<organism evidence="8 9">
    <name type="scientific">Paracoccus siganidrum</name>
    <dbReference type="NCBI Taxonomy" id="1276757"/>
    <lineage>
        <taxon>Bacteria</taxon>
        <taxon>Pseudomonadati</taxon>
        <taxon>Pseudomonadota</taxon>
        <taxon>Alphaproteobacteria</taxon>
        <taxon>Rhodobacterales</taxon>
        <taxon>Paracoccaceae</taxon>
        <taxon>Paracoccus</taxon>
    </lineage>
</organism>